<evidence type="ECO:0000313" key="3">
    <source>
        <dbReference type="Proteomes" id="UP001151760"/>
    </source>
</evidence>
<organism evidence="2 3">
    <name type="scientific">Tanacetum coccineum</name>
    <dbReference type="NCBI Taxonomy" id="301880"/>
    <lineage>
        <taxon>Eukaryota</taxon>
        <taxon>Viridiplantae</taxon>
        <taxon>Streptophyta</taxon>
        <taxon>Embryophyta</taxon>
        <taxon>Tracheophyta</taxon>
        <taxon>Spermatophyta</taxon>
        <taxon>Magnoliopsida</taxon>
        <taxon>eudicotyledons</taxon>
        <taxon>Gunneridae</taxon>
        <taxon>Pentapetalae</taxon>
        <taxon>asterids</taxon>
        <taxon>campanulids</taxon>
        <taxon>Asterales</taxon>
        <taxon>Asteraceae</taxon>
        <taxon>Asteroideae</taxon>
        <taxon>Anthemideae</taxon>
        <taxon>Anthemidinae</taxon>
        <taxon>Tanacetum</taxon>
    </lineage>
</organism>
<reference evidence="2" key="2">
    <citation type="submission" date="2022-01" db="EMBL/GenBank/DDBJ databases">
        <authorList>
            <person name="Yamashiro T."/>
            <person name="Shiraishi A."/>
            <person name="Satake H."/>
            <person name="Nakayama K."/>
        </authorList>
    </citation>
    <scope>NUCLEOTIDE SEQUENCE</scope>
</reference>
<dbReference type="EMBL" id="BQNB010013599">
    <property type="protein sequence ID" value="GJT17941.1"/>
    <property type="molecule type" value="Genomic_DNA"/>
</dbReference>
<feature type="region of interest" description="Disordered" evidence="1">
    <location>
        <begin position="92"/>
        <end position="128"/>
    </location>
</feature>
<gene>
    <name evidence="2" type="ORF">Tco_0876647</name>
</gene>
<name>A0ABQ5BVL4_9ASTR</name>
<comment type="caution">
    <text evidence="2">The sequence shown here is derived from an EMBL/GenBank/DDBJ whole genome shotgun (WGS) entry which is preliminary data.</text>
</comment>
<feature type="compositionally biased region" description="Acidic residues" evidence="1">
    <location>
        <begin position="116"/>
        <end position="128"/>
    </location>
</feature>
<sequence>MNQEVTHQVAARDKNYKAFTISAKVPEIFMHQFWYTVKKVSGSNSYEFLLANKKYVVDVEEYGLPIPETMLTGGIKKSESYRMFIKYSTGQIPSKKSRGKGSHGKKTADTTKETMDVSEESDSEPTRK</sequence>
<reference evidence="2" key="1">
    <citation type="journal article" date="2022" name="Int. J. Mol. Sci.">
        <title>Draft Genome of Tanacetum Coccineum: Genomic Comparison of Closely Related Tanacetum-Family Plants.</title>
        <authorList>
            <person name="Yamashiro T."/>
            <person name="Shiraishi A."/>
            <person name="Nakayama K."/>
            <person name="Satake H."/>
        </authorList>
    </citation>
    <scope>NUCLEOTIDE SEQUENCE</scope>
</reference>
<accession>A0ABQ5BVL4</accession>
<evidence type="ECO:0000256" key="1">
    <source>
        <dbReference type="SAM" id="MobiDB-lite"/>
    </source>
</evidence>
<proteinExistence type="predicted"/>
<feature type="compositionally biased region" description="Basic residues" evidence="1">
    <location>
        <begin position="95"/>
        <end position="105"/>
    </location>
</feature>
<evidence type="ECO:0000313" key="2">
    <source>
        <dbReference type="EMBL" id="GJT17941.1"/>
    </source>
</evidence>
<dbReference type="Proteomes" id="UP001151760">
    <property type="component" value="Unassembled WGS sequence"/>
</dbReference>
<protein>
    <submittedName>
        <fullName evidence="2">Uncharacterized protein</fullName>
    </submittedName>
</protein>
<keyword evidence="3" id="KW-1185">Reference proteome</keyword>
<feature type="compositionally biased region" description="Basic and acidic residues" evidence="1">
    <location>
        <begin position="106"/>
        <end position="115"/>
    </location>
</feature>